<dbReference type="HOGENOM" id="CLU_044614_1_1_1"/>
<feature type="transmembrane region" description="Helical" evidence="1">
    <location>
        <begin position="240"/>
        <end position="258"/>
    </location>
</feature>
<accession>A0A0C2WSH9</accession>
<name>A0A0C2WSH9_AMAMK</name>
<keyword evidence="1" id="KW-0472">Membrane</keyword>
<evidence type="ECO:0000256" key="1">
    <source>
        <dbReference type="SAM" id="Phobius"/>
    </source>
</evidence>
<feature type="transmembrane region" description="Helical" evidence="1">
    <location>
        <begin position="204"/>
        <end position="228"/>
    </location>
</feature>
<keyword evidence="3" id="KW-1185">Reference proteome</keyword>
<proteinExistence type="predicted"/>
<gene>
    <name evidence="2" type="ORF">M378DRAFT_14912</name>
</gene>
<dbReference type="Proteomes" id="UP000054549">
    <property type="component" value="Unassembled WGS sequence"/>
</dbReference>
<dbReference type="InParanoid" id="A0A0C2WSH9"/>
<reference evidence="2 3" key="1">
    <citation type="submission" date="2014-04" db="EMBL/GenBank/DDBJ databases">
        <title>Evolutionary Origins and Diversification of the Mycorrhizal Mutualists.</title>
        <authorList>
            <consortium name="DOE Joint Genome Institute"/>
            <consortium name="Mycorrhizal Genomics Consortium"/>
            <person name="Kohler A."/>
            <person name="Kuo A."/>
            <person name="Nagy L.G."/>
            <person name="Floudas D."/>
            <person name="Copeland A."/>
            <person name="Barry K.W."/>
            <person name="Cichocki N."/>
            <person name="Veneault-Fourrey C."/>
            <person name="LaButti K."/>
            <person name="Lindquist E.A."/>
            <person name="Lipzen A."/>
            <person name="Lundell T."/>
            <person name="Morin E."/>
            <person name="Murat C."/>
            <person name="Riley R."/>
            <person name="Ohm R."/>
            <person name="Sun H."/>
            <person name="Tunlid A."/>
            <person name="Henrissat B."/>
            <person name="Grigoriev I.V."/>
            <person name="Hibbett D.S."/>
            <person name="Martin F."/>
        </authorList>
    </citation>
    <scope>NUCLEOTIDE SEQUENCE [LARGE SCALE GENOMIC DNA]</scope>
    <source>
        <strain evidence="2 3">Koide BX008</strain>
    </source>
</reference>
<organism evidence="2 3">
    <name type="scientific">Amanita muscaria (strain Koide BX008)</name>
    <dbReference type="NCBI Taxonomy" id="946122"/>
    <lineage>
        <taxon>Eukaryota</taxon>
        <taxon>Fungi</taxon>
        <taxon>Dikarya</taxon>
        <taxon>Basidiomycota</taxon>
        <taxon>Agaricomycotina</taxon>
        <taxon>Agaricomycetes</taxon>
        <taxon>Agaricomycetidae</taxon>
        <taxon>Agaricales</taxon>
        <taxon>Pluteineae</taxon>
        <taxon>Amanitaceae</taxon>
        <taxon>Amanita</taxon>
    </lineage>
</organism>
<dbReference type="AlphaFoldDB" id="A0A0C2WSH9"/>
<feature type="transmembrane region" description="Helical" evidence="1">
    <location>
        <begin position="124"/>
        <end position="147"/>
    </location>
</feature>
<dbReference type="OrthoDB" id="3357408at2759"/>
<keyword evidence="1" id="KW-0812">Transmembrane</keyword>
<evidence type="ECO:0000313" key="3">
    <source>
        <dbReference type="Proteomes" id="UP000054549"/>
    </source>
</evidence>
<feature type="transmembrane region" description="Helical" evidence="1">
    <location>
        <begin position="99"/>
        <end position="117"/>
    </location>
</feature>
<feature type="transmembrane region" description="Helical" evidence="1">
    <location>
        <begin position="12"/>
        <end position="30"/>
    </location>
</feature>
<feature type="transmembrane region" description="Helical" evidence="1">
    <location>
        <begin position="159"/>
        <end position="184"/>
    </location>
</feature>
<protein>
    <submittedName>
        <fullName evidence="2">Uncharacterized protein</fullName>
    </submittedName>
</protein>
<dbReference type="EMBL" id="KN818318">
    <property type="protein sequence ID" value="KIL59298.1"/>
    <property type="molecule type" value="Genomic_DNA"/>
</dbReference>
<keyword evidence="1" id="KW-1133">Transmembrane helix</keyword>
<evidence type="ECO:0000313" key="2">
    <source>
        <dbReference type="EMBL" id="KIL59298.1"/>
    </source>
</evidence>
<sequence>MLTLGQRLIVTMIAQALLYGTYLATFIRWLRWLVFADEGWKLREKIPGPSLTMAFATVFVFLASTANLITSLQYLLAFFRNDGIFENRYMREIIMADSISWLLSLLSIDGVLIYRCWMVHARSWRTICVPVTFWLGLLAGSALSFYYQGKGQHRQKIATASITIGYVCNIATTIYTTTAIIYRIRRTTKASRSSPKRLTYIMRILAESGILYTATSVLSLVGSVLVIKDPTWVEYLINDIAAVISFPMAGIALNVLLIRVNLGRVEFRDSQVDSSIASSVNGERNLSENNAVSSEGLSSNSLDEANNEIQELRLEA</sequence>
<dbReference type="STRING" id="946122.A0A0C2WSH9"/>
<feature type="transmembrane region" description="Helical" evidence="1">
    <location>
        <begin position="51"/>
        <end position="79"/>
    </location>
</feature>